<dbReference type="KEGG" id="mets:DK389_25065"/>
<dbReference type="Pfam" id="PF10618">
    <property type="entry name" value="Tail_tube"/>
    <property type="match status" value="1"/>
</dbReference>
<keyword evidence="2" id="KW-1185">Reference proteome</keyword>
<dbReference type="RefSeq" id="WP_109893712.1">
    <property type="nucleotide sequence ID" value="NZ_CP029550.1"/>
</dbReference>
<reference evidence="2" key="1">
    <citation type="submission" date="2018-05" db="EMBL/GenBank/DDBJ databases">
        <title>Complete Genome Sequence of Methylobacterium sp. 17SD2-17.</title>
        <authorList>
            <person name="Srinivasan S."/>
        </authorList>
    </citation>
    <scope>NUCLEOTIDE SEQUENCE [LARGE SCALE GENOMIC DNA]</scope>
    <source>
        <strain evidence="2">17SD2-17</strain>
    </source>
</reference>
<protein>
    <submittedName>
        <fullName evidence="1">Phage tail protein</fullName>
    </submittedName>
</protein>
<dbReference type="EMBL" id="CP029550">
    <property type="protein sequence ID" value="AWN43167.1"/>
    <property type="molecule type" value="Genomic_DNA"/>
</dbReference>
<sequence length="119" mass="12951">MARIAGVAFWAVDGRQMAVKGNFTVSPTMYERAGIAGQDRIHGYSENPVVPFVQGDVSLQPGTSVNDVDAVVDATITAELADGRVYVLRNAWRAGRSEINSKDGQYQVRFEGESCEELL</sequence>
<name>A0A2U8WAK1_9HYPH</name>
<organism evidence="1 2">
    <name type="scientific">Methylobacterium durans</name>
    <dbReference type="NCBI Taxonomy" id="2202825"/>
    <lineage>
        <taxon>Bacteria</taxon>
        <taxon>Pseudomonadati</taxon>
        <taxon>Pseudomonadota</taxon>
        <taxon>Alphaproteobacteria</taxon>
        <taxon>Hyphomicrobiales</taxon>
        <taxon>Methylobacteriaceae</taxon>
        <taxon>Methylobacterium</taxon>
    </lineage>
</organism>
<dbReference type="InterPro" id="IPR019596">
    <property type="entry name" value="Phage_Mu_GpM_tail_tub"/>
</dbReference>
<dbReference type="Proteomes" id="UP000245926">
    <property type="component" value="Chromosome"/>
</dbReference>
<evidence type="ECO:0000313" key="1">
    <source>
        <dbReference type="EMBL" id="AWN43167.1"/>
    </source>
</evidence>
<dbReference type="OrthoDB" id="5463544at2"/>
<gene>
    <name evidence="1" type="ORF">DK389_25065</name>
</gene>
<dbReference type="AlphaFoldDB" id="A0A2U8WAK1"/>
<evidence type="ECO:0000313" key="2">
    <source>
        <dbReference type="Proteomes" id="UP000245926"/>
    </source>
</evidence>
<accession>A0A2U8WAK1</accession>
<proteinExistence type="predicted"/>